<dbReference type="GeneID" id="112691580"/>
<dbReference type="SUPFAM" id="SSF82199">
    <property type="entry name" value="SET domain"/>
    <property type="match status" value="1"/>
</dbReference>
<keyword evidence="2" id="KW-0808">Transferase</keyword>
<dbReference type="Proteomes" id="UP000694846">
    <property type="component" value="Unplaced"/>
</dbReference>
<evidence type="ECO:0000259" key="8">
    <source>
        <dbReference type="PROSITE" id="PS50280"/>
    </source>
</evidence>
<dbReference type="GO" id="GO:0035097">
    <property type="term" value="C:histone methyltransferase complex"/>
    <property type="evidence" value="ECO:0007669"/>
    <property type="project" value="TreeGrafter"/>
</dbReference>
<evidence type="ECO:0000256" key="2">
    <source>
        <dbReference type="ARBA" id="ARBA00022679"/>
    </source>
</evidence>
<keyword evidence="4" id="KW-0805">Transcription regulation</keyword>
<evidence type="ECO:0000256" key="7">
    <source>
        <dbReference type="ARBA" id="ARBA00023163"/>
    </source>
</evidence>
<evidence type="ECO:0000313" key="11">
    <source>
        <dbReference type="RefSeq" id="XP_025421664.1"/>
    </source>
</evidence>
<feature type="domain" description="SET" evidence="8">
    <location>
        <begin position="155"/>
        <end position="271"/>
    </location>
</feature>
<dbReference type="AlphaFoldDB" id="A0A8B8GEL4"/>
<name>A0A8B8GEL4_9HEMI</name>
<dbReference type="SMART" id="SM00317">
    <property type="entry name" value="SET"/>
    <property type="match status" value="1"/>
</dbReference>
<evidence type="ECO:0000256" key="4">
    <source>
        <dbReference type="ARBA" id="ARBA00023015"/>
    </source>
</evidence>
<dbReference type="GO" id="GO:0045893">
    <property type="term" value="P:positive regulation of DNA-templated transcription"/>
    <property type="evidence" value="ECO:0007669"/>
    <property type="project" value="TreeGrafter"/>
</dbReference>
<dbReference type="GO" id="GO:0003677">
    <property type="term" value="F:DNA binding"/>
    <property type="evidence" value="ECO:0007669"/>
    <property type="project" value="UniProtKB-KW"/>
</dbReference>
<dbReference type="PANTHER" id="PTHR45838">
    <property type="entry name" value="HISTONE-LYSINE-N-METHYLTRANSFERASE 2 KMT2 FAMILY MEMBER"/>
    <property type="match status" value="1"/>
</dbReference>
<evidence type="ECO:0000313" key="10">
    <source>
        <dbReference type="Proteomes" id="UP000694846"/>
    </source>
</evidence>
<keyword evidence="6" id="KW-0238">DNA-binding</keyword>
<feature type="domain" description="Post-SET" evidence="9">
    <location>
        <begin position="277"/>
        <end position="293"/>
    </location>
</feature>
<dbReference type="PROSITE" id="PS50868">
    <property type="entry name" value="POST_SET"/>
    <property type="match status" value="1"/>
</dbReference>
<evidence type="ECO:0000256" key="6">
    <source>
        <dbReference type="ARBA" id="ARBA00023125"/>
    </source>
</evidence>
<dbReference type="Gene3D" id="2.170.270.10">
    <property type="entry name" value="SET domain"/>
    <property type="match status" value="1"/>
</dbReference>
<keyword evidence="7" id="KW-0804">Transcription</keyword>
<evidence type="ECO:0000256" key="5">
    <source>
        <dbReference type="ARBA" id="ARBA00023117"/>
    </source>
</evidence>
<evidence type="ECO:0000256" key="3">
    <source>
        <dbReference type="ARBA" id="ARBA00022691"/>
    </source>
</evidence>
<dbReference type="InterPro" id="IPR046341">
    <property type="entry name" value="SET_dom_sf"/>
</dbReference>
<proteinExistence type="predicted"/>
<sequence>MFIVCCRTKTKNSHLIFEMNSADDEFYKNRSLIEIVLKLSSSNSNDMTAAIRSLGLSSDFLKYLLEQLSGAKEFVKCKPTYKDVDVVGSTKEIPSGCARTGIVVRKNNYDMFSWLASRHRKRPKLSTIKEDSDGRRSNSLLNEVKCWNKNKTLTNNVGVYRSDIHGRGLFCLRDIEQGENIIEYTGEVIRSEVSDVRERLYNKKGIDCYMFRIDQDIVVDATMNGNSSRFINHSCEPNCNSKIEFIHGKKHIIIWAKRKVLQGEELTYDYKFPLEDDKIKCRCLSRKCRKYLN</sequence>
<keyword evidence="1" id="KW-0489">Methyltransferase</keyword>
<keyword evidence="10" id="KW-1185">Reference proteome</keyword>
<keyword evidence="5" id="KW-0103">Bromodomain</keyword>
<dbReference type="PANTHER" id="PTHR45838:SF4">
    <property type="entry name" value="HISTONE-LYSINE N-METHYLTRANSFERASE TRITHORAX"/>
    <property type="match status" value="1"/>
</dbReference>
<reference evidence="11" key="1">
    <citation type="submission" date="2025-08" db="UniProtKB">
        <authorList>
            <consortium name="RefSeq"/>
        </authorList>
    </citation>
    <scope>IDENTIFICATION</scope>
    <source>
        <tissue evidence="11">Whole body</tissue>
    </source>
</reference>
<dbReference type="GO" id="GO:0032259">
    <property type="term" value="P:methylation"/>
    <property type="evidence" value="ECO:0007669"/>
    <property type="project" value="UniProtKB-KW"/>
</dbReference>
<dbReference type="InterPro" id="IPR003616">
    <property type="entry name" value="Post-SET_dom"/>
</dbReference>
<dbReference type="GO" id="GO:0042800">
    <property type="term" value="F:histone H3K4 methyltransferase activity"/>
    <property type="evidence" value="ECO:0007669"/>
    <property type="project" value="TreeGrafter"/>
</dbReference>
<dbReference type="Pfam" id="PF00856">
    <property type="entry name" value="SET"/>
    <property type="match status" value="1"/>
</dbReference>
<dbReference type="FunFam" id="2.170.270.10:FF:000004">
    <property type="entry name" value="Histone-lysine N-methyltransferase"/>
    <property type="match status" value="1"/>
</dbReference>
<dbReference type="RefSeq" id="XP_025421664.1">
    <property type="nucleotide sequence ID" value="XM_025565879.1"/>
</dbReference>
<dbReference type="InterPro" id="IPR001214">
    <property type="entry name" value="SET_dom"/>
</dbReference>
<protein>
    <submittedName>
        <fullName evidence="11">Histone-lysine N-methyltransferase trithorax-like</fullName>
    </submittedName>
</protein>
<accession>A0A8B8GEL4</accession>
<keyword evidence="3" id="KW-0949">S-adenosyl-L-methionine</keyword>
<gene>
    <name evidence="11" type="primary">LOC112691580</name>
</gene>
<dbReference type="PROSITE" id="PS50280">
    <property type="entry name" value="SET"/>
    <property type="match status" value="1"/>
</dbReference>
<evidence type="ECO:0000259" key="9">
    <source>
        <dbReference type="PROSITE" id="PS50868"/>
    </source>
</evidence>
<evidence type="ECO:0000256" key="1">
    <source>
        <dbReference type="ARBA" id="ARBA00022603"/>
    </source>
</evidence>
<organism evidence="10 11">
    <name type="scientific">Sipha flava</name>
    <name type="common">yellow sugarcane aphid</name>
    <dbReference type="NCBI Taxonomy" id="143950"/>
    <lineage>
        <taxon>Eukaryota</taxon>
        <taxon>Metazoa</taxon>
        <taxon>Ecdysozoa</taxon>
        <taxon>Arthropoda</taxon>
        <taxon>Hexapoda</taxon>
        <taxon>Insecta</taxon>
        <taxon>Pterygota</taxon>
        <taxon>Neoptera</taxon>
        <taxon>Paraneoptera</taxon>
        <taxon>Hemiptera</taxon>
        <taxon>Sternorrhyncha</taxon>
        <taxon>Aphidomorpha</taxon>
        <taxon>Aphidoidea</taxon>
        <taxon>Aphididae</taxon>
        <taxon>Sipha</taxon>
    </lineage>
</organism>
<dbReference type="OrthoDB" id="308383at2759"/>